<dbReference type="NCBIfam" id="TIGR00229">
    <property type="entry name" value="sensory_box"/>
    <property type="match status" value="1"/>
</dbReference>
<feature type="transmembrane region" description="Helical" evidence="2">
    <location>
        <begin position="223"/>
        <end position="240"/>
    </location>
</feature>
<feature type="domain" description="PAC" evidence="4">
    <location>
        <begin position="712"/>
        <end position="766"/>
    </location>
</feature>
<dbReference type="InterPro" id="IPR029016">
    <property type="entry name" value="GAF-like_dom_sf"/>
</dbReference>
<evidence type="ECO:0000259" key="3">
    <source>
        <dbReference type="PROSITE" id="PS50112"/>
    </source>
</evidence>
<dbReference type="Gene3D" id="3.20.20.450">
    <property type="entry name" value="EAL domain"/>
    <property type="match status" value="1"/>
</dbReference>
<dbReference type="Pfam" id="PF01590">
    <property type="entry name" value="GAF"/>
    <property type="match status" value="1"/>
</dbReference>
<feature type="transmembrane region" description="Helical" evidence="2">
    <location>
        <begin position="12"/>
        <end position="31"/>
    </location>
</feature>
<keyword evidence="8" id="KW-1185">Reference proteome</keyword>
<feature type="domain" description="GGDEF" evidence="6">
    <location>
        <begin position="798"/>
        <end position="930"/>
    </location>
</feature>
<dbReference type="Gene3D" id="3.30.70.270">
    <property type="match status" value="1"/>
</dbReference>
<dbReference type="FunFam" id="3.30.70.270:FF:000001">
    <property type="entry name" value="Diguanylate cyclase domain protein"/>
    <property type="match status" value="1"/>
</dbReference>
<dbReference type="InterPro" id="IPR001633">
    <property type="entry name" value="EAL_dom"/>
</dbReference>
<dbReference type="SMART" id="SM00086">
    <property type="entry name" value="PAC"/>
    <property type="match status" value="1"/>
</dbReference>
<dbReference type="InterPro" id="IPR035965">
    <property type="entry name" value="PAS-like_dom_sf"/>
</dbReference>
<accession>A0A941E4P3</accession>
<proteinExistence type="predicted"/>
<dbReference type="FunFam" id="3.20.20.450:FF:000001">
    <property type="entry name" value="Cyclic di-GMP phosphodiesterase yahA"/>
    <property type="match status" value="1"/>
</dbReference>
<reference evidence="7" key="1">
    <citation type="submission" date="2021-04" db="EMBL/GenBank/DDBJ databases">
        <title>novel species isolated from subtropical streams in China.</title>
        <authorList>
            <person name="Lu H."/>
        </authorList>
    </citation>
    <scope>NUCLEOTIDE SEQUENCE</scope>
    <source>
        <strain evidence="7">FT137W</strain>
    </source>
</reference>
<dbReference type="SMART" id="SM00052">
    <property type="entry name" value="EAL"/>
    <property type="match status" value="1"/>
</dbReference>
<dbReference type="PANTHER" id="PTHR44757:SF2">
    <property type="entry name" value="BIOFILM ARCHITECTURE MAINTENANCE PROTEIN MBAA"/>
    <property type="match status" value="1"/>
</dbReference>
<dbReference type="CDD" id="cd01949">
    <property type="entry name" value="GGDEF"/>
    <property type="match status" value="1"/>
</dbReference>
<feature type="domain" description="PAS" evidence="3">
    <location>
        <begin position="641"/>
        <end position="686"/>
    </location>
</feature>
<gene>
    <name evidence="7" type="ORF">KDM90_14055</name>
</gene>
<dbReference type="Gene3D" id="3.30.450.20">
    <property type="entry name" value="PAS domain"/>
    <property type="match status" value="1"/>
</dbReference>
<dbReference type="PROSITE" id="PS50887">
    <property type="entry name" value="GGDEF"/>
    <property type="match status" value="1"/>
</dbReference>
<comment type="catalytic activity">
    <reaction evidence="1">
        <text>3',3'-c-di-GMP + H2O = 5'-phosphoguanylyl(3'-&gt;5')guanosine + H(+)</text>
        <dbReference type="Rhea" id="RHEA:24902"/>
        <dbReference type="ChEBI" id="CHEBI:15377"/>
        <dbReference type="ChEBI" id="CHEBI:15378"/>
        <dbReference type="ChEBI" id="CHEBI:58754"/>
        <dbReference type="ChEBI" id="CHEBI:58805"/>
        <dbReference type="EC" id="3.1.4.52"/>
    </reaction>
    <physiologicalReaction direction="left-to-right" evidence="1">
        <dbReference type="Rhea" id="RHEA:24903"/>
    </physiologicalReaction>
</comment>
<evidence type="ECO:0000259" key="5">
    <source>
        <dbReference type="PROSITE" id="PS50883"/>
    </source>
</evidence>
<dbReference type="InterPro" id="IPR003018">
    <property type="entry name" value="GAF"/>
</dbReference>
<evidence type="ECO:0000256" key="1">
    <source>
        <dbReference type="ARBA" id="ARBA00051114"/>
    </source>
</evidence>
<dbReference type="InterPro" id="IPR029787">
    <property type="entry name" value="Nucleotide_cyclase"/>
</dbReference>
<keyword evidence="2" id="KW-1133">Transmembrane helix</keyword>
<dbReference type="SMART" id="SM00091">
    <property type="entry name" value="PAS"/>
    <property type="match status" value="1"/>
</dbReference>
<dbReference type="Pfam" id="PF13185">
    <property type="entry name" value="GAF_2"/>
    <property type="match status" value="1"/>
</dbReference>
<dbReference type="PANTHER" id="PTHR44757">
    <property type="entry name" value="DIGUANYLATE CYCLASE DGCP"/>
    <property type="match status" value="1"/>
</dbReference>
<dbReference type="AlphaFoldDB" id="A0A941E4P3"/>
<dbReference type="PROSITE" id="PS50113">
    <property type="entry name" value="PAC"/>
    <property type="match status" value="1"/>
</dbReference>
<organism evidence="7 8">
    <name type="scientific">Undibacterium fentianense</name>
    <dbReference type="NCBI Taxonomy" id="2828728"/>
    <lineage>
        <taxon>Bacteria</taxon>
        <taxon>Pseudomonadati</taxon>
        <taxon>Pseudomonadota</taxon>
        <taxon>Betaproteobacteria</taxon>
        <taxon>Burkholderiales</taxon>
        <taxon>Oxalobacteraceae</taxon>
        <taxon>Undibacterium</taxon>
    </lineage>
</organism>
<dbReference type="SUPFAM" id="SSF141868">
    <property type="entry name" value="EAL domain-like"/>
    <property type="match status" value="1"/>
</dbReference>
<dbReference type="Pfam" id="PF00990">
    <property type="entry name" value="GGDEF"/>
    <property type="match status" value="1"/>
</dbReference>
<keyword evidence="2" id="KW-0812">Transmembrane</keyword>
<dbReference type="SMART" id="SM00267">
    <property type="entry name" value="GGDEF"/>
    <property type="match status" value="1"/>
</dbReference>
<dbReference type="InterPro" id="IPR001610">
    <property type="entry name" value="PAC"/>
</dbReference>
<evidence type="ECO:0000259" key="4">
    <source>
        <dbReference type="PROSITE" id="PS50113"/>
    </source>
</evidence>
<protein>
    <submittedName>
        <fullName evidence="7">EAL domain-containing protein</fullName>
    </submittedName>
</protein>
<comment type="caution">
    <text evidence="7">The sequence shown here is derived from an EMBL/GenBank/DDBJ whole genome shotgun (WGS) entry which is preliminary data.</text>
</comment>
<dbReference type="RefSeq" id="WP_212676259.1">
    <property type="nucleotide sequence ID" value="NZ_JAGSPJ010000006.1"/>
</dbReference>
<evidence type="ECO:0000313" key="7">
    <source>
        <dbReference type="EMBL" id="MBR7801127.1"/>
    </source>
</evidence>
<dbReference type="Proteomes" id="UP000678545">
    <property type="component" value="Unassembled WGS sequence"/>
</dbReference>
<dbReference type="PROSITE" id="PS50112">
    <property type="entry name" value="PAS"/>
    <property type="match status" value="1"/>
</dbReference>
<dbReference type="SMART" id="SM00065">
    <property type="entry name" value="GAF"/>
    <property type="match status" value="2"/>
</dbReference>
<feature type="domain" description="EAL" evidence="5">
    <location>
        <begin position="939"/>
        <end position="1193"/>
    </location>
</feature>
<dbReference type="GO" id="GO:0071732">
    <property type="term" value="P:cellular response to nitric oxide"/>
    <property type="evidence" value="ECO:0007669"/>
    <property type="project" value="UniProtKB-ARBA"/>
</dbReference>
<dbReference type="SUPFAM" id="SSF55073">
    <property type="entry name" value="Nucleotide cyclase"/>
    <property type="match status" value="1"/>
</dbReference>
<dbReference type="GO" id="GO:0071111">
    <property type="term" value="F:cyclic-guanylate-specific phosphodiesterase activity"/>
    <property type="evidence" value="ECO:0007669"/>
    <property type="project" value="UniProtKB-EC"/>
</dbReference>
<keyword evidence="2" id="KW-0472">Membrane</keyword>
<dbReference type="SUPFAM" id="SSF55785">
    <property type="entry name" value="PYP-like sensor domain (PAS domain)"/>
    <property type="match status" value="1"/>
</dbReference>
<dbReference type="SUPFAM" id="SSF55781">
    <property type="entry name" value="GAF domain-like"/>
    <property type="match status" value="2"/>
</dbReference>
<evidence type="ECO:0000259" key="6">
    <source>
        <dbReference type="PROSITE" id="PS50887"/>
    </source>
</evidence>
<dbReference type="InterPro" id="IPR000160">
    <property type="entry name" value="GGDEF_dom"/>
</dbReference>
<dbReference type="EMBL" id="JAGSPJ010000006">
    <property type="protein sequence ID" value="MBR7801127.1"/>
    <property type="molecule type" value="Genomic_DNA"/>
</dbReference>
<dbReference type="Pfam" id="PF13426">
    <property type="entry name" value="PAS_9"/>
    <property type="match status" value="1"/>
</dbReference>
<dbReference type="Gene3D" id="3.30.450.40">
    <property type="match status" value="2"/>
</dbReference>
<dbReference type="InterPro" id="IPR000700">
    <property type="entry name" value="PAS-assoc_C"/>
</dbReference>
<name>A0A941E4P3_9BURK</name>
<dbReference type="NCBIfam" id="TIGR00254">
    <property type="entry name" value="GGDEF"/>
    <property type="match status" value="1"/>
</dbReference>
<sequence>MILSNLIRFLKNFWFTLCMLALMALSFTIYVRSEKQLDRVNERRFKSHALASELRQSSDDLTRMARTYVTTGDTLYKDFYFRILAIRDGRQARPMGYQETYWDLASSKSESINPSGQNTKGEALLDLLRLTGISNEEFVKLVEAKASSDSLALLEKQAMKLYESVGSQQLPQGERPIDLLTNKSYHQAKASIMKPIAEFHQMMENRTLKEVANAEYVALQMRYVFIIVCLSVIILLWRAYQGLHQTLGASIGQIKMHLDRLGQADFREQIEVDSGKEKSVLGLLAIAQQALSQLAKRRAEVERRNLRLTQFYNVLSQCDQAIVRSHTEQELFVQICRNILQYDGIKLAWICVADTDKNVLLPVALDGLGVEHFRSQSFSLAAEVLERPLCVRAFLDAHVHWSNDTPLTDTNLFPSAAAIPLFKNGMVYGVINLYADQNNGFDEEIRILLLELAMDLSFALNRFELEIGRQRSRKIESLRTFLLEHVNNVISLDQLFHAVVLELEALLPGSTCSILTLDPDNLHVHSGAMPSLPEFYSRAIDGLAIGEGVGSCGHAMFSGLRTVVEDIAHHPYWKDFKVIAEQANLAACWSEPIRSANNHILGAFAIYHPVPSRPEPWHLILLEMAAHFLAIAIDKHRTEGNLRKLSQAVEQSPNIIIITDTDAKIEYVNQAFVEKTGKTFAQVIGQRPSILQSGNTPLFTYEEVWDRLRRGESWQGELINRYKDGREYIELAHISPIRDASGAITNFLSLQEDITEKKRTEERIQYLAHYDVLTGLPNRVLLEEQAQLALKTAKRKGTSLSLVFFDLDHFKNINDSLGHSIGDALLVELARRLREVLREEDVVSRLGGDEFILLLSGVDELGAERVAEKLLKTVSQSYHLGQYDLNISASIGIAVYPEDGDDLETLLRNADTAMYRAKQDGRSIYRFFTPEMQARSGRHMELVNALRYALDREQLHVVYQPQISLNSGRVIGTEALLRWTHPELGTVSPAEFIPVAEETGLILSIGEWVLRTAAIQTQAWHEHGWTDLSVAVNLSAIQFRHTDLPGTVSQILRESHLDAPFLELELTEGVAMIDPLGAIAVMNDLHDRGVRMSIDDFGTGYSSLSYLKKFKVSKLKIDQSFVRDIHSDPEDKAIVSAVISMAKSLGLQTIAEGVETAEQLLFLREQFCDEVQGYHFARPLTASQFEQFMNDWQT</sequence>
<evidence type="ECO:0000256" key="2">
    <source>
        <dbReference type="SAM" id="Phobius"/>
    </source>
</evidence>
<dbReference type="CDD" id="cd01948">
    <property type="entry name" value="EAL"/>
    <property type="match status" value="1"/>
</dbReference>
<dbReference type="CDD" id="cd00130">
    <property type="entry name" value="PAS"/>
    <property type="match status" value="1"/>
</dbReference>
<dbReference type="InterPro" id="IPR000014">
    <property type="entry name" value="PAS"/>
</dbReference>
<dbReference type="InterPro" id="IPR043128">
    <property type="entry name" value="Rev_trsase/Diguanyl_cyclase"/>
</dbReference>
<dbReference type="InterPro" id="IPR052155">
    <property type="entry name" value="Biofilm_reg_signaling"/>
</dbReference>
<dbReference type="PROSITE" id="PS50883">
    <property type="entry name" value="EAL"/>
    <property type="match status" value="1"/>
</dbReference>
<evidence type="ECO:0000313" key="8">
    <source>
        <dbReference type="Proteomes" id="UP000678545"/>
    </source>
</evidence>
<dbReference type="Pfam" id="PF00563">
    <property type="entry name" value="EAL"/>
    <property type="match status" value="1"/>
</dbReference>
<dbReference type="InterPro" id="IPR035919">
    <property type="entry name" value="EAL_sf"/>
</dbReference>